<reference evidence="2" key="1">
    <citation type="submission" date="2025-08" db="UniProtKB">
        <authorList>
            <consortium name="Ensembl"/>
        </authorList>
    </citation>
    <scope>IDENTIFICATION</scope>
</reference>
<keyword evidence="3" id="KW-1185">Reference proteome</keyword>
<organism evidence="2 3">
    <name type="scientific">Laticauda laticaudata</name>
    <name type="common">Blue-ringed sea krait</name>
    <name type="synonym">Blue-lipped sea krait</name>
    <dbReference type="NCBI Taxonomy" id="8630"/>
    <lineage>
        <taxon>Eukaryota</taxon>
        <taxon>Metazoa</taxon>
        <taxon>Chordata</taxon>
        <taxon>Craniata</taxon>
        <taxon>Vertebrata</taxon>
        <taxon>Euteleostomi</taxon>
        <taxon>Lepidosauria</taxon>
        <taxon>Squamata</taxon>
        <taxon>Bifurcata</taxon>
        <taxon>Unidentata</taxon>
        <taxon>Episquamata</taxon>
        <taxon>Toxicofera</taxon>
        <taxon>Serpentes</taxon>
        <taxon>Colubroidea</taxon>
        <taxon>Elapidae</taxon>
        <taxon>Laticaudinae</taxon>
        <taxon>Laticauda</taxon>
    </lineage>
</organism>
<feature type="region of interest" description="Disordered" evidence="1">
    <location>
        <begin position="1"/>
        <end position="53"/>
    </location>
</feature>
<feature type="compositionally biased region" description="Polar residues" evidence="1">
    <location>
        <begin position="74"/>
        <end position="87"/>
    </location>
</feature>
<protein>
    <submittedName>
        <fullName evidence="2">Uncharacterized protein</fullName>
    </submittedName>
</protein>
<evidence type="ECO:0000256" key="1">
    <source>
        <dbReference type="SAM" id="MobiDB-lite"/>
    </source>
</evidence>
<feature type="compositionally biased region" description="Low complexity" evidence="1">
    <location>
        <begin position="12"/>
        <end position="47"/>
    </location>
</feature>
<evidence type="ECO:0000313" key="3">
    <source>
        <dbReference type="Proteomes" id="UP000694406"/>
    </source>
</evidence>
<feature type="compositionally biased region" description="Polar residues" evidence="1">
    <location>
        <begin position="96"/>
        <end position="114"/>
    </location>
</feature>
<dbReference type="Ensembl" id="ENSLLTT00000015133.1">
    <property type="protein sequence ID" value="ENSLLTP00000014559.1"/>
    <property type="gene ID" value="ENSLLTG00000011167.1"/>
</dbReference>
<accession>A0A8C5SAK2</accession>
<name>A0A8C5SAK2_LATLA</name>
<dbReference type="Proteomes" id="UP000694406">
    <property type="component" value="Unplaced"/>
</dbReference>
<dbReference type="AlphaFoldDB" id="A0A8C5SAK2"/>
<feature type="region of interest" description="Disordered" evidence="1">
    <location>
        <begin position="72"/>
        <end position="114"/>
    </location>
</feature>
<proteinExistence type="predicted"/>
<sequence length="114" mass="11779">VAFNKAPRPFGTVSSSKVTSIPSPSSAFMPASSSLPLHASPTPLATLTPPPFTASGVHVNVKANTDQRCPVLSAANTPWQSPHSASLSERAPEVTEGQQSGSRENQGDSNQQNG</sequence>
<reference evidence="2" key="2">
    <citation type="submission" date="2025-09" db="UniProtKB">
        <authorList>
            <consortium name="Ensembl"/>
        </authorList>
    </citation>
    <scope>IDENTIFICATION</scope>
</reference>
<evidence type="ECO:0000313" key="2">
    <source>
        <dbReference type="Ensembl" id="ENSLLTP00000014559.1"/>
    </source>
</evidence>